<dbReference type="EMBL" id="ML978726">
    <property type="protein sequence ID" value="KAF2086135.1"/>
    <property type="molecule type" value="Genomic_DNA"/>
</dbReference>
<proteinExistence type="predicted"/>
<gene>
    <name evidence="2" type="ORF">K490DRAFT_44979</name>
</gene>
<dbReference type="OrthoDB" id="8249012at2759"/>
<name>A0A9P4HVQ9_9PEZI</name>
<keyword evidence="3" id="KW-1185">Reference proteome</keyword>
<sequence>MSPLTPSAIAAEDFEETLQRYESHVSTELRELEAFRASTLPERVLRRREEGAWLQKEEVVKLVEWKLKHGTFRPNLLKLAQSNPDELIVSTTKEAFAQYKTSGPQVALTTLCTLKGIGPATASLLLSQVDPRRIPFFSDELYRWLHWEDDGPKSKGGGWDRKIGYTAKEYASLVERIEPVRARLEPVVAVEVSALSIEFAAYVLGKERINVGDQDASLPVGSGDKDEKAEDAESVRGGKRPRTQTPDDTAVPRSSKKIKGKDDRAVASKTDKRNVDEPATTRSGRKTRSGKTS</sequence>
<evidence type="ECO:0000313" key="3">
    <source>
        <dbReference type="Proteomes" id="UP000799776"/>
    </source>
</evidence>
<evidence type="ECO:0000313" key="2">
    <source>
        <dbReference type="EMBL" id="KAF2086135.1"/>
    </source>
</evidence>
<accession>A0A9P4HVQ9</accession>
<dbReference type="AlphaFoldDB" id="A0A9P4HVQ9"/>
<reference evidence="2" key="1">
    <citation type="journal article" date="2020" name="Stud. Mycol.">
        <title>101 Dothideomycetes genomes: a test case for predicting lifestyles and emergence of pathogens.</title>
        <authorList>
            <person name="Haridas S."/>
            <person name="Albert R."/>
            <person name="Binder M."/>
            <person name="Bloem J."/>
            <person name="Labutti K."/>
            <person name="Salamov A."/>
            <person name="Andreopoulos B."/>
            <person name="Baker S."/>
            <person name="Barry K."/>
            <person name="Bills G."/>
            <person name="Bluhm B."/>
            <person name="Cannon C."/>
            <person name="Castanera R."/>
            <person name="Culley D."/>
            <person name="Daum C."/>
            <person name="Ezra D."/>
            <person name="Gonzalez J."/>
            <person name="Henrissat B."/>
            <person name="Kuo A."/>
            <person name="Liang C."/>
            <person name="Lipzen A."/>
            <person name="Lutzoni F."/>
            <person name="Magnuson J."/>
            <person name="Mondo S."/>
            <person name="Nolan M."/>
            <person name="Ohm R."/>
            <person name="Pangilinan J."/>
            <person name="Park H.-J."/>
            <person name="Ramirez L."/>
            <person name="Alfaro M."/>
            <person name="Sun H."/>
            <person name="Tritt A."/>
            <person name="Yoshinaga Y."/>
            <person name="Zwiers L.-H."/>
            <person name="Turgeon B."/>
            <person name="Goodwin S."/>
            <person name="Spatafora J."/>
            <person name="Crous P."/>
            <person name="Grigoriev I."/>
        </authorList>
    </citation>
    <scope>NUCLEOTIDE SEQUENCE</scope>
    <source>
        <strain evidence="2">CBS 121410</strain>
    </source>
</reference>
<feature type="compositionally biased region" description="Basic residues" evidence="1">
    <location>
        <begin position="283"/>
        <end position="293"/>
    </location>
</feature>
<feature type="compositionally biased region" description="Basic and acidic residues" evidence="1">
    <location>
        <begin position="260"/>
        <end position="276"/>
    </location>
</feature>
<dbReference type="Proteomes" id="UP000799776">
    <property type="component" value="Unassembled WGS sequence"/>
</dbReference>
<feature type="compositionally biased region" description="Basic and acidic residues" evidence="1">
    <location>
        <begin position="223"/>
        <end position="236"/>
    </location>
</feature>
<protein>
    <submittedName>
        <fullName evidence="2">Uncharacterized protein</fullName>
    </submittedName>
</protein>
<feature type="region of interest" description="Disordered" evidence="1">
    <location>
        <begin position="213"/>
        <end position="293"/>
    </location>
</feature>
<dbReference type="PANTHER" id="PTHR21521:SF0">
    <property type="entry name" value="AMUN, ISOFORM A"/>
    <property type="match status" value="1"/>
</dbReference>
<dbReference type="PANTHER" id="PTHR21521">
    <property type="entry name" value="AMUN, ISOFORM A"/>
    <property type="match status" value="1"/>
</dbReference>
<organism evidence="2 3">
    <name type="scientific">Saccharata proteae CBS 121410</name>
    <dbReference type="NCBI Taxonomy" id="1314787"/>
    <lineage>
        <taxon>Eukaryota</taxon>
        <taxon>Fungi</taxon>
        <taxon>Dikarya</taxon>
        <taxon>Ascomycota</taxon>
        <taxon>Pezizomycotina</taxon>
        <taxon>Dothideomycetes</taxon>
        <taxon>Dothideomycetes incertae sedis</taxon>
        <taxon>Botryosphaeriales</taxon>
        <taxon>Saccharataceae</taxon>
        <taxon>Saccharata</taxon>
    </lineage>
</organism>
<comment type="caution">
    <text evidence="2">The sequence shown here is derived from an EMBL/GenBank/DDBJ whole genome shotgun (WGS) entry which is preliminary data.</text>
</comment>
<evidence type="ECO:0000256" key="1">
    <source>
        <dbReference type="SAM" id="MobiDB-lite"/>
    </source>
</evidence>